<dbReference type="PROSITE" id="PS50191">
    <property type="entry name" value="CRAL_TRIO"/>
    <property type="match status" value="1"/>
</dbReference>
<comment type="caution">
    <text evidence="2">The sequence shown here is derived from an EMBL/GenBank/DDBJ whole genome shotgun (WGS) entry which is preliminary data.</text>
</comment>
<dbReference type="GO" id="GO:0016020">
    <property type="term" value="C:membrane"/>
    <property type="evidence" value="ECO:0007669"/>
    <property type="project" value="TreeGrafter"/>
</dbReference>
<accession>A0AAV1IYI8</accession>
<dbReference type="PRINTS" id="PR00180">
    <property type="entry name" value="CRETINALDHBP"/>
</dbReference>
<dbReference type="GO" id="GO:1902936">
    <property type="term" value="F:phosphatidylinositol bisphosphate binding"/>
    <property type="evidence" value="ECO:0007669"/>
    <property type="project" value="TreeGrafter"/>
</dbReference>
<reference evidence="2 3" key="1">
    <citation type="submission" date="2023-11" db="EMBL/GenBank/DDBJ databases">
        <authorList>
            <person name="Okamura Y."/>
        </authorList>
    </citation>
    <scope>NUCLEOTIDE SEQUENCE [LARGE SCALE GENOMIC DNA]</scope>
</reference>
<evidence type="ECO:0000313" key="3">
    <source>
        <dbReference type="Proteomes" id="UP001497472"/>
    </source>
</evidence>
<dbReference type="SUPFAM" id="SSF52087">
    <property type="entry name" value="CRAL/TRIO domain"/>
    <property type="match status" value="1"/>
</dbReference>
<organism evidence="2 3">
    <name type="scientific">Leptosia nina</name>
    <dbReference type="NCBI Taxonomy" id="320188"/>
    <lineage>
        <taxon>Eukaryota</taxon>
        <taxon>Metazoa</taxon>
        <taxon>Ecdysozoa</taxon>
        <taxon>Arthropoda</taxon>
        <taxon>Hexapoda</taxon>
        <taxon>Insecta</taxon>
        <taxon>Pterygota</taxon>
        <taxon>Neoptera</taxon>
        <taxon>Endopterygota</taxon>
        <taxon>Lepidoptera</taxon>
        <taxon>Glossata</taxon>
        <taxon>Ditrysia</taxon>
        <taxon>Papilionoidea</taxon>
        <taxon>Pieridae</taxon>
        <taxon>Pierinae</taxon>
        <taxon>Leptosia</taxon>
    </lineage>
</organism>
<evidence type="ECO:0000259" key="1">
    <source>
        <dbReference type="PROSITE" id="PS50191"/>
    </source>
</evidence>
<dbReference type="PANTHER" id="PTHR10174:SF222">
    <property type="entry name" value="GH10083P-RELATED"/>
    <property type="match status" value="1"/>
</dbReference>
<dbReference type="Proteomes" id="UP001497472">
    <property type="component" value="Unassembled WGS sequence"/>
</dbReference>
<gene>
    <name evidence="2" type="ORF">LNINA_LOCUS1666</name>
</gene>
<dbReference type="Pfam" id="PF00650">
    <property type="entry name" value="CRAL_TRIO"/>
    <property type="match status" value="1"/>
</dbReference>
<dbReference type="CDD" id="cd00170">
    <property type="entry name" value="SEC14"/>
    <property type="match status" value="1"/>
</dbReference>
<dbReference type="PANTHER" id="PTHR10174">
    <property type="entry name" value="ALPHA-TOCOPHEROL TRANSFER PROTEIN-RELATED"/>
    <property type="match status" value="1"/>
</dbReference>
<dbReference type="InterPro" id="IPR001251">
    <property type="entry name" value="CRAL-TRIO_dom"/>
</dbReference>
<evidence type="ECO:0000313" key="2">
    <source>
        <dbReference type="EMBL" id="CAK1541707.1"/>
    </source>
</evidence>
<protein>
    <recommendedName>
        <fullName evidence="1">CRAL-TRIO domain-containing protein</fullName>
    </recommendedName>
</protein>
<dbReference type="InterPro" id="IPR036273">
    <property type="entry name" value="CRAL/TRIO_N_dom_sf"/>
</dbReference>
<proteinExistence type="predicted"/>
<name>A0AAV1IYI8_9NEOP</name>
<dbReference type="EMBL" id="CAVLEF010000002">
    <property type="protein sequence ID" value="CAK1541707.1"/>
    <property type="molecule type" value="Genomic_DNA"/>
</dbReference>
<dbReference type="SUPFAM" id="SSF46938">
    <property type="entry name" value="CRAL/TRIO N-terminal domain"/>
    <property type="match status" value="1"/>
</dbReference>
<feature type="domain" description="CRAL-TRIO" evidence="1">
    <location>
        <begin position="99"/>
        <end position="259"/>
    </location>
</feature>
<dbReference type="AlphaFoldDB" id="A0AAV1IYI8"/>
<dbReference type="InterPro" id="IPR036865">
    <property type="entry name" value="CRAL-TRIO_dom_sf"/>
</dbReference>
<sequence length="313" mass="36617">MEKLPPSTLLKFNPNQMNEVRKAFNLDDLKKLEQALDHFEDWIKMQNHFAVKEFDRDYLERFLIANKGSVEIAKKRLDKLCTLRTMMPDFLRNFDVTNELPRMIKWMHACVLPQPTKDNYRVLATMVHDPEAVDYIDFIGYYRFYISIVEYLFKYDYNAGYEVIFDTRQFSLSVVSKLSPIAVKNCTTIFLEALAFRLKRLHIISGSKLFDFVMSIIKQALTEKLVKRIVIHDDPSTLQQYIPKEMLPVDFGGTETSMKELCEANVNEFCTEEHIARLKKMEAAVSDESKRLSYKFNEEHLGLPGSFKTLCVD</sequence>
<dbReference type="Gene3D" id="3.40.525.10">
    <property type="entry name" value="CRAL-TRIO lipid binding domain"/>
    <property type="match status" value="1"/>
</dbReference>
<keyword evidence="3" id="KW-1185">Reference proteome</keyword>